<dbReference type="RefSeq" id="WP_188177318.1">
    <property type="nucleotide sequence ID" value="NZ_JACVVD010000011.1"/>
</dbReference>
<name>A0A926KSY4_9BACL</name>
<dbReference type="GO" id="GO:0016765">
    <property type="term" value="F:transferase activity, transferring alkyl or aryl (other than methyl) groups"/>
    <property type="evidence" value="ECO:0007669"/>
    <property type="project" value="UniProtKB-ARBA"/>
</dbReference>
<accession>A0A926KSY4</accession>
<dbReference type="SUPFAM" id="SSF53686">
    <property type="entry name" value="Tryptophan synthase beta subunit-like PLP-dependent enzymes"/>
    <property type="match status" value="1"/>
</dbReference>
<evidence type="ECO:0000256" key="6">
    <source>
        <dbReference type="ARBA" id="ARBA00012331"/>
    </source>
</evidence>
<dbReference type="PROSITE" id="PS00901">
    <property type="entry name" value="CYS_SYNTHASE"/>
    <property type="match status" value="1"/>
</dbReference>
<keyword evidence="8" id="KW-0808">Transferase</keyword>
<keyword evidence="12" id="KW-1185">Reference proteome</keyword>
<dbReference type="InterPro" id="IPR023927">
    <property type="entry name" value="SbnA"/>
</dbReference>
<dbReference type="Pfam" id="PF00291">
    <property type="entry name" value="PALP"/>
    <property type="match status" value="1"/>
</dbReference>
<dbReference type="EMBL" id="JACVVD010000011">
    <property type="protein sequence ID" value="MBD0383539.1"/>
    <property type="molecule type" value="Genomic_DNA"/>
</dbReference>
<evidence type="ECO:0000256" key="3">
    <source>
        <dbReference type="ARBA" id="ARBA00004924"/>
    </source>
</evidence>
<dbReference type="Proteomes" id="UP000650466">
    <property type="component" value="Unassembled WGS sequence"/>
</dbReference>
<comment type="caution">
    <text evidence="11">The sequence shown here is derived from an EMBL/GenBank/DDBJ whole genome shotgun (WGS) entry which is preliminary data.</text>
</comment>
<evidence type="ECO:0000313" key="11">
    <source>
        <dbReference type="EMBL" id="MBD0383539.1"/>
    </source>
</evidence>
<evidence type="ECO:0000256" key="9">
    <source>
        <dbReference type="ARBA" id="ARBA00022898"/>
    </source>
</evidence>
<evidence type="ECO:0000313" key="12">
    <source>
        <dbReference type="Proteomes" id="UP000650466"/>
    </source>
</evidence>
<dbReference type="EC" id="2.5.1.140" evidence="6"/>
<dbReference type="InterPro" id="IPR001216">
    <property type="entry name" value="P-phosphate_BS"/>
</dbReference>
<dbReference type="GO" id="GO:0006535">
    <property type="term" value="P:cysteine biosynthetic process from serine"/>
    <property type="evidence" value="ECO:0007669"/>
    <property type="project" value="InterPro"/>
</dbReference>
<dbReference type="InterPro" id="IPR036052">
    <property type="entry name" value="TrpB-like_PALP_sf"/>
</dbReference>
<protein>
    <recommendedName>
        <fullName evidence="7">N-(2-amino-2-carboxyethyl)-L-glutamate synthase</fullName>
        <ecNumber evidence="6">2.5.1.140</ecNumber>
    </recommendedName>
</protein>
<evidence type="ECO:0000256" key="1">
    <source>
        <dbReference type="ARBA" id="ARBA00001933"/>
    </source>
</evidence>
<evidence type="ECO:0000256" key="4">
    <source>
        <dbReference type="ARBA" id="ARBA00008519"/>
    </source>
</evidence>
<dbReference type="Gene3D" id="3.40.50.1100">
    <property type="match status" value="2"/>
</dbReference>
<organism evidence="11 12">
    <name type="scientific">Paenibacillus sedimenti</name>
    <dbReference type="NCBI Taxonomy" id="2770274"/>
    <lineage>
        <taxon>Bacteria</taxon>
        <taxon>Bacillati</taxon>
        <taxon>Bacillota</taxon>
        <taxon>Bacilli</taxon>
        <taxon>Bacillales</taxon>
        <taxon>Paenibacillaceae</taxon>
        <taxon>Paenibacillus</taxon>
    </lineage>
</organism>
<comment type="similarity">
    <text evidence="4">Belongs to the cysteine synthase/cystathionine beta-synthase family. SbnA subfamily.</text>
</comment>
<comment type="cofactor">
    <cofactor evidence="1">
        <name>pyridoxal 5'-phosphate</name>
        <dbReference type="ChEBI" id="CHEBI:597326"/>
    </cofactor>
</comment>
<comment type="function">
    <text evidence="2">Catalyzes the synthesis of N-((2S)-2-amino-2-carboxyethyl)-L-glutamate (ACEGA) from O-phospho-L-serine and L-glutamate. Involved in the biosynthesis of L-2,3-diaminopropionic acid (L-Dap), a precursor of staphyloferrin B and antibiotics.</text>
</comment>
<dbReference type="NCBIfam" id="TIGR03945">
    <property type="entry name" value="PLP_SbnA_fam"/>
    <property type="match status" value="1"/>
</dbReference>
<comment type="subunit">
    <text evidence="5">Homodimer.</text>
</comment>
<dbReference type="AlphaFoldDB" id="A0A926KSY4"/>
<sequence length="343" mass="37840">MGVTEATITASLAEALAGEDDKLSGYRESLKDCIGHTPLVRLRRMFPDERFQVFGKLEFMNPGGSMKDRPARYIVEKALKQGILHARSHIIESTSGNLGIALAMMGCIYGLQVTCVVDPNISRMNLNIIKRMGANIEMVEEKDEHGGYLNTRIAKVKALLQKIPHAYWINQYANEWNWMAHYEGAGDEIARQLDRLDILVAGVSTSGSIMGTSRRLREKFPRLQVVGVDAVGSVIFDGPKGSRKLPGIGASRVPELLNKDEIDRVIHVDDCESALACRELVLKEGIFAGGSSGSVVAAIQRLLPDLAGPAHIVTLLPDRGDRYMDLVYDDEWLDAAKERVNVR</sequence>
<keyword evidence="9" id="KW-0663">Pyridoxal phosphate</keyword>
<gene>
    <name evidence="11" type="primary">sbnA</name>
    <name evidence="11" type="ORF">ICC18_25880</name>
</gene>
<dbReference type="CDD" id="cd01561">
    <property type="entry name" value="CBS_like"/>
    <property type="match status" value="1"/>
</dbReference>
<dbReference type="InterPro" id="IPR001926">
    <property type="entry name" value="TrpB-like_PALP"/>
</dbReference>
<comment type="pathway">
    <text evidence="3">Siderophore biosynthesis.</text>
</comment>
<dbReference type="PANTHER" id="PTHR10314">
    <property type="entry name" value="CYSTATHIONINE BETA-SYNTHASE"/>
    <property type="match status" value="1"/>
</dbReference>
<proteinExistence type="inferred from homology"/>
<dbReference type="InterPro" id="IPR050214">
    <property type="entry name" value="Cys_Synth/Cystath_Beta-Synth"/>
</dbReference>
<evidence type="ECO:0000256" key="7">
    <source>
        <dbReference type="ARBA" id="ARBA00016985"/>
    </source>
</evidence>
<evidence type="ECO:0000256" key="5">
    <source>
        <dbReference type="ARBA" id="ARBA00011738"/>
    </source>
</evidence>
<evidence type="ECO:0000259" key="10">
    <source>
        <dbReference type="Pfam" id="PF00291"/>
    </source>
</evidence>
<reference evidence="11" key="1">
    <citation type="submission" date="2020-09" db="EMBL/GenBank/DDBJ databases">
        <title>Draft Genome Sequence of Paenibacillus sp. WST5.</title>
        <authorList>
            <person name="Bao Z."/>
        </authorList>
    </citation>
    <scope>NUCLEOTIDE SEQUENCE</scope>
    <source>
        <strain evidence="11">WST5</strain>
    </source>
</reference>
<evidence type="ECO:0000256" key="2">
    <source>
        <dbReference type="ARBA" id="ARBA00004056"/>
    </source>
</evidence>
<feature type="domain" description="Tryptophan synthase beta chain-like PALP" evidence="10">
    <location>
        <begin position="32"/>
        <end position="318"/>
    </location>
</feature>
<evidence type="ECO:0000256" key="8">
    <source>
        <dbReference type="ARBA" id="ARBA00022679"/>
    </source>
</evidence>